<evidence type="ECO:0008006" key="4">
    <source>
        <dbReference type="Google" id="ProtNLM"/>
    </source>
</evidence>
<proteinExistence type="predicted"/>
<dbReference type="Proteomes" id="UP000054771">
    <property type="component" value="Unassembled WGS sequence"/>
</dbReference>
<accession>A0A0U5GRS0</accession>
<dbReference type="PANTHER" id="PTHR15907">
    <property type="entry name" value="DUF614 FAMILY PROTEIN-RELATED"/>
    <property type="match status" value="1"/>
</dbReference>
<dbReference type="OMA" id="CQWLMAT"/>
<keyword evidence="3" id="KW-1185">Reference proteome</keyword>
<dbReference type="NCBIfam" id="TIGR01571">
    <property type="entry name" value="A_thal_Cys_rich"/>
    <property type="match status" value="1"/>
</dbReference>
<dbReference type="STRING" id="454130.A0A0U5GRS0"/>
<dbReference type="AlphaFoldDB" id="A0A0U5GRS0"/>
<sequence length="339" mass="36913">MNPRLRLDTSGIGVNQRYSFVQTPVELSPPSQPGSRLPSPPTARSTWSTHRPPPIDIEKAQHLPQNPSNVYAPDLQQHPANYAPFAEPVPQQPATRLPNSPELLPAKIDYSTHGSAQDHENSQDKLSIVPDANPLQSPKIPYFPPPATTPVPQVPTGNDLATYHRPGQISHPNQEIRGGGWTHGLCDCSSSIGTCCLGLVCPCILYGKTQHRLSMRSKKEDPTNMLGYETCNGSCTAMALLCGCQCEHSSSRDLLQKLILAGLLATIQHTRIRRAYAIQGSIASDCVRATCCTCCTLIQDEKEIRKREEERAKAARASGAALVSPYLAPVPMSYGPLQR</sequence>
<protein>
    <recommendedName>
        <fullName evidence="4">DUF614 domain protein</fullName>
    </recommendedName>
</protein>
<evidence type="ECO:0000313" key="3">
    <source>
        <dbReference type="Proteomes" id="UP000054771"/>
    </source>
</evidence>
<dbReference type="EMBL" id="CDMC01000003">
    <property type="protein sequence ID" value="CEL03524.1"/>
    <property type="molecule type" value="Genomic_DNA"/>
</dbReference>
<dbReference type="InterPro" id="IPR006461">
    <property type="entry name" value="PLAC_motif_containing"/>
</dbReference>
<reference evidence="3" key="1">
    <citation type="journal article" date="2016" name="Genome Announc.">
        <title>Draft genome sequences of fungus Aspergillus calidoustus.</title>
        <authorList>
            <person name="Horn F."/>
            <person name="Linde J."/>
            <person name="Mattern D.J."/>
            <person name="Walther G."/>
            <person name="Guthke R."/>
            <person name="Scherlach K."/>
            <person name="Martin K."/>
            <person name="Brakhage A.A."/>
            <person name="Petzke L."/>
            <person name="Valiante V."/>
        </authorList>
    </citation>
    <scope>NUCLEOTIDE SEQUENCE [LARGE SCALE GENOMIC DNA]</scope>
    <source>
        <strain evidence="3">SF006504</strain>
    </source>
</reference>
<name>A0A0U5GRS0_ASPCI</name>
<evidence type="ECO:0000313" key="2">
    <source>
        <dbReference type="EMBL" id="CEL03524.1"/>
    </source>
</evidence>
<evidence type="ECO:0000256" key="1">
    <source>
        <dbReference type="SAM" id="MobiDB-lite"/>
    </source>
</evidence>
<organism evidence="2 3">
    <name type="scientific">Aspergillus calidoustus</name>
    <dbReference type="NCBI Taxonomy" id="454130"/>
    <lineage>
        <taxon>Eukaryota</taxon>
        <taxon>Fungi</taxon>
        <taxon>Dikarya</taxon>
        <taxon>Ascomycota</taxon>
        <taxon>Pezizomycotina</taxon>
        <taxon>Eurotiomycetes</taxon>
        <taxon>Eurotiomycetidae</taxon>
        <taxon>Eurotiales</taxon>
        <taxon>Aspergillaceae</taxon>
        <taxon>Aspergillus</taxon>
        <taxon>Aspergillus subgen. Nidulantes</taxon>
    </lineage>
</organism>
<dbReference type="OrthoDB" id="1045822at2759"/>
<gene>
    <name evidence="2" type="ORF">ASPCAL04678</name>
</gene>
<dbReference type="Pfam" id="PF04749">
    <property type="entry name" value="PLAC8"/>
    <property type="match status" value="1"/>
</dbReference>
<feature type="region of interest" description="Disordered" evidence="1">
    <location>
        <begin position="21"/>
        <end position="106"/>
    </location>
</feature>